<name>A0A8A7KB91_9FIRM</name>
<dbReference type="Pfam" id="PF13407">
    <property type="entry name" value="Peripla_BP_4"/>
    <property type="match status" value="1"/>
</dbReference>
<keyword evidence="3" id="KW-0472">Membrane</keyword>
<dbReference type="PROSITE" id="PS50111">
    <property type="entry name" value="CHEMOTAXIS_TRANSDUC_2"/>
    <property type="match status" value="1"/>
</dbReference>
<dbReference type="AlphaFoldDB" id="A0A8A7KB91"/>
<keyword evidence="3" id="KW-0812">Transmembrane</keyword>
<dbReference type="GO" id="GO:0007165">
    <property type="term" value="P:signal transduction"/>
    <property type="evidence" value="ECO:0007669"/>
    <property type="project" value="UniProtKB-KW"/>
</dbReference>
<gene>
    <name evidence="5" type="ORF">GM661_14680</name>
</gene>
<evidence type="ECO:0000256" key="2">
    <source>
        <dbReference type="PROSITE-ProRule" id="PRU00284"/>
    </source>
</evidence>
<dbReference type="RefSeq" id="WP_230867508.1">
    <property type="nucleotide sequence ID" value="NZ_CP046640.1"/>
</dbReference>
<evidence type="ECO:0000256" key="1">
    <source>
        <dbReference type="ARBA" id="ARBA00023224"/>
    </source>
</evidence>
<dbReference type="InterPro" id="IPR004089">
    <property type="entry name" value="MCPsignal_dom"/>
</dbReference>
<dbReference type="KEGG" id="ifn:GM661_14680"/>
<feature type="domain" description="Methyl-accepting transducer" evidence="4">
    <location>
        <begin position="113"/>
        <end position="370"/>
    </location>
</feature>
<dbReference type="PANTHER" id="PTHR32089">
    <property type="entry name" value="METHYL-ACCEPTING CHEMOTAXIS PROTEIN MCPB"/>
    <property type="match status" value="1"/>
</dbReference>
<dbReference type="Proteomes" id="UP000665020">
    <property type="component" value="Chromosome"/>
</dbReference>
<dbReference type="Pfam" id="PF00015">
    <property type="entry name" value="MCPsignal"/>
    <property type="match status" value="1"/>
</dbReference>
<dbReference type="SUPFAM" id="SSF58104">
    <property type="entry name" value="Methyl-accepting chemotaxis protein (MCP) signaling domain"/>
    <property type="match status" value="1"/>
</dbReference>
<dbReference type="GO" id="GO:0016020">
    <property type="term" value="C:membrane"/>
    <property type="evidence" value="ECO:0007669"/>
    <property type="project" value="InterPro"/>
</dbReference>
<dbReference type="SMART" id="SM00283">
    <property type="entry name" value="MA"/>
    <property type="match status" value="1"/>
</dbReference>
<dbReference type="Gene3D" id="1.10.287.950">
    <property type="entry name" value="Methyl-accepting chemotaxis protein"/>
    <property type="match status" value="1"/>
</dbReference>
<evidence type="ECO:0000256" key="3">
    <source>
        <dbReference type="SAM" id="Phobius"/>
    </source>
</evidence>
<dbReference type="EMBL" id="CP046640">
    <property type="protein sequence ID" value="QTL99113.1"/>
    <property type="molecule type" value="Genomic_DNA"/>
</dbReference>
<feature type="transmembrane region" description="Helical" evidence="3">
    <location>
        <begin position="31"/>
        <end position="47"/>
    </location>
</feature>
<dbReference type="SUPFAM" id="SSF53822">
    <property type="entry name" value="Periplasmic binding protein-like I"/>
    <property type="match status" value="1"/>
</dbReference>
<proteinExistence type="predicted"/>
<evidence type="ECO:0000259" key="4">
    <source>
        <dbReference type="PROSITE" id="PS50111"/>
    </source>
</evidence>
<reference evidence="5" key="1">
    <citation type="submission" date="2019-12" db="EMBL/GenBank/DDBJ databases">
        <authorList>
            <person name="zhang j."/>
            <person name="sun C.M."/>
        </authorList>
    </citation>
    <scope>NUCLEOTIDE SEQUENCE</scope>
    <source>
        <strain evidence="5">NS-1</strain>
    </source>
</reference>
<dbReference type="PANTHER" id="PTHR32089:SF112">
    <property type="entry name" value="LYSOZYME-LIKE PROTEIN-RELATED"/>
    <property type="match status" value="1"/>
</dbReference>
<dbReference type="Gene3D" id="3.40.50.2300">
    <property type="match status" value="2"/>
</dbReference>
<evidence type="ECO:0000313" key="6">
    <source>
        <dbReference type="Proteomes" id="UP000665020"/>
    </source>
</evidence>
<accession>A0A8A7KB91</accession>
<sequence length="690" mass="77296">MQRKIILGTVAVFLLIGFVFRQFYIGLGNVFLIVGITAYLGSIYIFSKDKNDYTKVISEKIKNKDLLKDKSIEEVHRINPDLYYIFNEFTRTIIEFKDSVEEIIKLSSVVTETANESTDLSKTMIDINNYIAKGAEQQAVETENCMKDLLSLSNSFEEMFNTVNKTEEGVNNLKEISSDGTKSVSVSMEKSNEMQGVFSKAITITDELKKSADSSDKIVSAIGSISNQINLLSLNASIEAARAGESGKGFAVVAQEIRQLAEQSDKSVQEIGKNVKTINKKIDDTINIINTLTEKAELQLNAADQVNDAFEKINTAVKNFVEELAVLKDNVANIRSTKDSVVNAITDIASVSQESAASTEEASSNSKMQKESNATLFDLAERLKNTVEGVEQGISDYKVRRQQKKVKKIGFVHTLDEKHPFIKKMIENGKSTAHRYGYEFIIKCPESGNQTFNAQLKLVKELEEKEIDYLILTPADNEAFIPVINKLDKKGIKTICIDSDAPESRRLSFIGTDNYAAGVNVGEVIVKNLKTTAHANIILSMINEKQSNMIDRMQGIKDVLKKYRGISIMAIESGYTNSKERLRNMEYLVKQYPQFDLMAGIEANYVDLVKKLKNRMELSNKSFIGFDNIPENLQLLQEGVVDAIVAQRQELFAKIAVRKIYDHEAGKLDNNIELLDTYEINQINIKALAR</sequence>
<keyword evidence="6" id="KW-1185">Reference proteome</keyword>
<protein>
    <submittedName>
        <fullName evidence="5">Substrate-binding domain-containing protein</fullName>
    </submittedName>
</protein>
<dbReference type="InterPro" id="IPR028082">
    <property type="entry name" value="Peripla_BP_I"/>
</dbReference>
<keyword evidence="1 2" id="KW-0807">Transducer</keyword>
<dbReference type="InterPro" id="IPR025997">
    <property type="entry name" value="SBP_2_dom"/>
</dbReference>
<organism evidence="5 6">
    <name type="scientific">Iocasia fonsfrigidae</name>
    <dbReference type="NCBI Taxonomy" id="2682810"/>
    <lineage>
        <taxon>Bacteria</taxon>
        <taxon>Bacillati</taxon>
        <taxon>Bacillota</taxon>
        <taxon>Clostridia</taxon>
        <taxon>Halanaerobiales</taxon>
        <taxon>Halanaerobiaceae</taxon>
        <taxon>Iocasia</taxon>
    </lineage>
</organism>
<evidence type="ECO:0000313" key="5">
    <source>
        <dbReference type="EMBL" id="QTL99113.1"/>
    </source>
</evidence>
<keyword evidence="3" id="KW-1133">Transmembrane helix</keyword>